<dbReference type="EMBL" id="KC573038">
    <property type="protein sequence ID" value="AGE93572.1"/>
    <property type="molecule type" value="Genomic_DNA"/>
</dbReference>
<dbReference type="InterPro" id="IPR023575">
    <property type="entry name" value="Ribosomal_uS19_SF"/>
</dbReference>
<organism evidence="5">
    <name type="scientific">Capsaspora owczarzaki</name>
    <dbReference type="NCBI Taxonomy" id="192875"/>
    <lineage>
        <taxon>Eukaryota</taxon>
        <taxon>Filasterea</taxon>
        <taxon>Capsaspora</taxon>
    </lineage>
</organism>
<dbReference type="GO" id="GO:0003723">
    <property type="term" value="F:RNA binding"/>
    <property type="evidence" value="ECO:0007669"/>
    <property type="project" value="InterPro"/>
</dbReference>
<reference evidence="5" key="2">
    <citation type="submission" date="2012-12" db="EMBL/GenBank/DDBJ databases">
        <authorList>
            <person name="Lang B.F."/>
        </authorList>
    </citation>
    <scope>NUCLEOTIDE SEQUENCE</scope>
    <source>
        <strain evidence="5">ATCC 30864</strain>
    </source>
</reference>
<gene>
    <name evidence="5" type="primary">rps19</name>
</gene>
<accession>M1JZD8</accession>
<keyword evidence="2 4" id="KW-0689">Ribosomal protein</keyword>
<dbReference type="GO" id="GO:0000028">
    <property type="term" value="P:ribosomal small subunit assembly"/>
    <property type="evidence" value="ECO:0007669"/>
    <property type="project" value="TreeGrafter"/>
</dbReference>
<dbReference type="PROSITE" id="PS00323">
    <property type="entry name" value="RIBOSOMAL_S19"/>
    <property type="match status" value="1"/>
</dbReference>
<dbReference type="AlphaFoldDB" id="M1JZD8"/>
<dbReference type="SUPFAM" id="SSF54570">
    <property type="entry name" value="Ribosomal protein S19"/>
    <property type="match status" value="1"/>
</dbReference>
<geneLocation type="mitochondrion" evidence="5"/>
<evidence type="ECO:0000313" key="5">
    <source>
        <dbReference type="EMBL" id="AGE93572.1"/>
    </source>
</evidence>
<sequence length="61" mass="6987">MYTRMRSAVIIPEWLNKKIGVYNGKTYIPVTIKLSMIGHKLGEYSWTTKPAIFVTKKGAKK</sequence>
<name>M1JZD8_9EUKA</name>
<dbReference type="GO" id="GO:0003735">
    <property type="term" value="F:structural constituent of ribosome"/>
    <property type="evidence" value="ECO:0007669"/>
    <property type="project" value="InterPro"/>
</dbReference>
<dbReference type="PANTHER" id="PTHR11880">
    <property type="entry name" value="RIBOSOMAL PROTEIN S19P FAMILY MEMBER"/>
    <property type="match status" value="1"/>
</dbReference>
<evidence type="ECO:0000256" key="1">
    <source>
        <dbReference type="ARBA" id="ARBA00007345"/>
    </source>
</evidence>
<dbReference type="InterPro" id="IPR002222">
    <property type="entry name" value="Ribosomal_uS19"/>
</dbReference>
<dbReference type="GO" id="GO:0006412">
    <property type="term" value="P:translation"/>
    <property type="evidence" value="ECO:0007669"/>
    <property type="project" value="InterPro"/>
</dbReference>
<keyword evidence="5" id="KW-0496">Mitochondrion</keyword>
<dbReference type="PRINTS" id="PR00975">
    <property type="entry name" value="RIBOSOMALS19"/>
</dbReference>
<dbReference type="InterPro" id="IPR020934">
    <property type="entry name" value="Ribosomal_uS19_CS"/>
</dbReference>
<keyword evidence="3 4" id="KW-0687">Ribonucleoprotein</keyword>
<evidence type="ECO:0000256" key="2">
    <source>
        <dbReference type="ARBA" id="ARBA00022980"/>
    </source>
</evidence>
<dbReference type="Gene3D" id="3.30.860.10">
    <property type="entry name" value="30s Ribosomal Protein S19, Chain A"/>
    <property type="match status" value="1"/>
</dbReference>
<evidence type="ECO:0000256" key="4">
    <source>
        <dbReference type="RuleBase" id="RU003485"/>
    </source>
</evidence>
<dbReference type="PIRSF" id="PIRSF002144">
    <property type="entry name" value="Ribosomal_S19"/>
    <property type="match status" value="1"/>
</dbReference>
<dbReference type="Pfam" id="PF00203">
    <property type="entry name" value="Ribosomal_S19"/>
    <property type="match status" value="1"/>
</dbReference>
<dbReference type="PANTHER" id="PTHR11880:SF2">
    <property type="entry name" value="SMALL RIBOSOMAL SUBUNIT PROTEIN US19"/>
    <property type="match status" value="1"/>
</dbReference>
<protein>
    <submittedName>
        <fullName evidence="5">Ribosomal protein S19</fullName>
    </submittedName>
</protein>
<evidence type="ECO:0000256" key="3">
    <source>
        <dbReference type="ARBA" id="ARBA00023274"/>
    </source>
</evidence>
<comment type="similarity">
    <text evidence="1 4">Belongs to the universal ribosomal protein uS19 family.</text>
</comment>
<reference evidence="5" key="1">
    <citation type="journal article" date="2008" name="Mol. Biol. Evol.">
        <title>A phylogenomic investigation into the origin of metazoa.</title>
        <authorList>
            <person name="Ruiz-Trillo I."/>
            <person name="Roger A.J."/>
            <person name="Burger G."/>
            <person name="Gray M.W."/>
            <person name="Lang B.F."/>
        </authorList>
    </citation>
    <scope>NUCLEOTIDE SEQUENCE</scope>
    <source>
        <strain evidence="5">ATCC 30864</strain>
    </source>
</reference>
<dbReference type="GO" id="GO:0022627">
    <property type="term" value="C:cytosolic small ribosomal subunit"/>
    <property type="evidence" value="ECO:0007669"/>
    <property type="project" value="TreeGrafter"/>
</dbReference>
<proteinExistence type="inferred from homology"/>